<evidence type="ECO:0000313" key="4">
    <source>
        <dbReference type="Proteomes" id="UP000283474"/>
    </source>
</evidence>
<proteinExistence type="predicted"/>
<dbReference type="InterPro" id="IPR003788">
    <property type="entry name" value="NDUFAF7"/>
</dbReference>
<evidence type="ECO:0000256" key="1">
    <source>
        <dbReference type="ARBA" id="ARBA00022603"/>
    </source>
</evidence>
<sequence length="389" mass="42217">MNTTSLLPPGLPPLEDHLVKHLHAMHSHLADAISAMPDGFMPFEQWMDLALYAPGLGYYAAGNTKFGGVLPTGDFTTAPESTPLFGQTLARQVAQILQLSNSTTVLEFGAGSGALAASLIPVLRDAGIPVRYQILEVSADLRARQQERLADFAPDVVWLDTLPVGFAGCVLANEVLDAMPATLFQWAADGQVMEVGVRLSASADQALPFEFAQRAASPALSHTISARMPALPGYQSEINLRAEAWMRHIGDWLERGAALLIDYGFPQREFYHPQRAEGTLMCHFRHHAHSQPLIYPGLQDITAHVDFTAMADATLDAGLQVLGYTSQARFLMNAGIADLLITQSPAALSAVQKLLSEAEMGELFKVLAVGRHIDEGLIGFQRGDRRDRL</sequence>
<keyword evidence="2" id="KW-0808">Transferase</keyword>
<accession>A0A410GDZ3</accession>
<name>A0A410GDZ3_9BURK</name>
<dbReference type="SUPFAM" id="SSF53335">
    <property type="entry name" value="S-adenosyl-L-methionine-dependent methyltransferases"/>
    <property type="match status" value="1"/>
</dbReference>
<organism evidence="3 4">
    <name type="scientific">Pollutimonas thiosulfatoxidans</name>
    <dbReference type="NCBI Taxonomy" id="2028345"/>
    <lineage>
        <taxon>Bacteria</taxon>
        <taxon>Pseudomonadati</taxon>
        <taxon>Pseudomonadota</taxon>
        <taxon>Betaproteobacteria</taxon>
        <taxon>Burkholderiales</taxon>
        <taxon>Alcaligenaceae</taxon>
        <taxon>Pollutimonas</taxon>
    </lineage>
</organism>
<dbReference type="Gene3D" id="3.40.50.12710">
    <property type="match status" value="1"/>
</dbReference>
<gene>
    <name evidence="3" type="ORF">CKA81_12245</name>
</gene>
<dbReference type="PANTHER" id="PTHR12049">
    <property type="entry name" value="PROTEIN ARGININE METHYLTRANSFERASE NDUFAF7, MITOCHONDRIAL"/>
    <property type="match status" value="1"/>
</dbReference>
<dbReference type="OrthoDB" id="9794208at2"/>
<dbReference type="GO" id="GO:0032259">
    <property type="term" value="P:methylation"/>
    <property type="evidence" value="ECO:0007669"/>
    <property type="project" value="UniProtKB-KW"/>
</dbReference>
<evidence type="ECO:0008006" key="5">
    <source>
        <dbReference type="Google" id="ProtNLM"/>
    </source>
</evidence>
<dbReference type="RefSeq" id="WP_128355508.1">
    <property type="nucleotide sequence ID" value="NZ_CP022987.1"/>
</dbReference>
<dbReference type="InterPro" id="IPR038375">
    <property type="entry name" value="NDUFAF7_sf"/>
</dbReference>
<reference evidence="3 4" key="1">
    <citation type="submission" date="2017-08" db="EMBL/GenBank/DDBJ databases">
        <authorList>
            <person name="Park S.-J."/>
            <person name="Kim H."/>
        </authorList>
    </citation>
    <scope>NUCLEOTIDE SEQUENCE [LARGE SCALE GENOMIC DNA]</scope>
    <source>
        <strain evidence="4">ye3</strain>
    </source>
</reference>
<evidence type="ECO:0000313" key="3">
    <source>
        <dbReference type="EMBL" id="QAA94510.1"/>
    </source>
</evidence>
<keyword evidence="4" id="KW-1185">Reference proteome</keyword>
<evidence type="ECO:0000256" key="2">
    <source>
        <dbReference type="ARBA" id="ARBA00022679"/>
    </source>
</evidence>
<dbReference type="InterPro" id="IPR029063">
    <property type="entry name" value="SAM-dependent_MTases_sf"/>
</dbReference>
<dbReference type="PANTHER" id="PTHR12049:SF7">
    <property type="entry name" value="PROTEIN ARGININE METHYLTRANSFERASE NDUFAF7, MITOCHONDRIAL"/>
    <property type="match status" value="1"/>
</dbReference>
<dbReference type="Pfam" id="PF02636">
    <property type="entry name" value="Methyltransf_28"/>
    <property type="match status" value="1"/>
</dbReference>
<dbReference type="GO" id="GO:0035243">
    <property type="term" value="F:protein-arginine omega-N symmetric methyltransferase activity"/>
    <property type="evidence" value="ECO:0007669"/>
    <property type="project" value="TreeGrafter"/>
</dbReference>
<dbReference type="AlphaFoldDB" id="A0A410GDZ3"/>
<dbReference type="EMBL" id="CP022987">
    <property type="protein sequence ID" value="QAA94510.1"/>
    <property type="molecule type" value="Genomic_DNA"/>
</dbReference>
<protein>
    <recommendedName>
        <fullName evidence="5">SAM-dependent methyltransferase</fullName>
    </recommendedName>
</protein>
<dbReference type="Proteomes" id="UP000283474">
    <property type="component" value="Chromosome"/>
</dbReference>
<dbReference type="KEGG" id="pus:CKA81_12245"/>
<keyword evidence="1" id="KW-0489">Methyltransferase</keyword>